<dbReference type="AlphaFoldDB" id="A0AAV4DD11"/>
<proteinExistence type="predicted"/>
<evidence type="ECO:0000313" key="1">
    <source>
        <dbReference type="EMBL" id="GFO41850.1"/>
    </source>
</evidence>
<dbReference type="Proteomes" id="UP000735302">
    <property type="component" value="Unassembled WGS sequence"/>
</dbReference>
<comment type="caution">
    <text evidence="1">The sequence shown here is derived from an EMBL/GenBank/DDBJ whole genome shotgun (WGS) entry which is preliminary data.</text>
</comment>
<accession>A0AAV4DD11</accession>
<sequence>MKFMVAIKQQKAEDDGDKVNHDDKAVQTVPGLCQVRLLPPNPHGNHFDDHFNGEESKDEVVEALENATPYCGAHLVAARLIHAQRYTVEDDHEHGDALEPCTRYGLRIFRFIVLEQLVCTKAYTRRSTAFRKFGQSIQIQPLILLAAALRSNTKCRCRTFLCQFDLMQVWMDIVSNTTMMKGMQSEGGASSSASR</sequence>
<organism evidence="1 2">
    <name type="scientific">Plakobranchus ocellatus</name>
    <dbReference type="NCBI Taxonomy" id="259542"/>
    <lineage>
        <taxon>Eukaryota</taxon>
        <taxon>Metazoa</taxon>
        <taxon>Spiralia</taxon>
        <taxon>Lophotrochozoa</taxon>
        <taxon>Mollusca</taxon>
        <taxon>Gastropoda</taxon>
        <taxon>Heterobranchia</taxon>
        <taxon>Euthyneura</taxon>
        <taxon>Panpulmonata</taxon>
        <taxon>Sacoglossa</taxon>
        <taxon>Placobranchoidea</taxon>
        <taxon>Plakobranchidae</taxon>
        <taxon>Plakobranchus</taxon>
    </lineage>
</organism>
<reference evidence="1 2" key="1">
    <citation type="journal article" date="2021" name="Elife">
        <title>Chloroplast acquisition without the gene transfer in kleptoplastic sea slugs, Plakobranchus ocellatus.</title>
        <authorList>
            <person name="Maeda T."/>
            <person name="Takahashi S."/>
            <person name="Yoshida T."/>
            <person name="Shimamura S."/>
            <person name="Takaki Y."/>
            <person name="Nagai Y."/>
            <person name="Toyoda A."/>
            <person name="Suzuki Y."/>
            <person name="Arimoto A."/>
            <person name="Ishii H."/>
            <person name="Satoh N."/>
            <person name="Nishiyama T."/>
            <person name="Hasebe M."/>
            <person name="Maruyama T."/>
            <person name="Minagawa J."/>
            <person name="Obokata J."/>
            <person name="Shigenobu S."/>
        </authorList>
    </citation>
    <scope>NUCLEOTIDE SEQUENCE [LARGE SCALE GENOMIC DNA]</scope>
</reference>
<protein>
    <submittedName>
        <fullName evidence="1">Uncharacterized protein</fullName>
    </submittedName>
</protein>
<evidence type="ECO:0000313" key="2">
    <source>
        <dbReference type="Proteomes" id="UP000735302"/>
    </source>
</evidence>
<name>A0AAV4DD11_9GAST</name>
<keyword evidence="2" id="KW-1185">Reference proteome</keyword>
<dbReference type="EMBL" id="BLXT01007728">
    <property type="protein sequence ID" value="GFO41850.1"/>
    <property type="molecule type" value="Genomic_DNA"/>
</dbReference>
<gene>
    <name evidence="1" type="ORF">PoB_006835500</name>
</gene>